<keyword evidence="3" id="KW-1133">Transmembrane helix</keyword>
<feature type="transmembrane region" description="Helical" evidence="3">
    <location>
        <begin position="552"/>
        <end position="572"/>
    </location>
</feature>
<keyword evidence="7" id="KW-1185">Reference proteome</keyword>
<gene>
    <name evidence="1" type="primary">MED17</name>
    <name evidence="6" type="ORF">AK830_g10063</name>
</gene>
<feature type="domain" description="Calcium channel YVC1-like C-terminal transmembrane" evidence="5">
    <location>
        <begin position="283"/>
        <end position="574"/>
    </location>
</feature>
<feature type="region of interest" description="Disordered" evidence="2">
    <location>
        <begin position="656"/>
        <end position="699"/>
    </location>
</feature>
<dbReference type="InterPro" id="IPR019313">
    <property type="entry name" value="Mediator_Med17"/>
</dbReference>
<feature type="region of interest" description="Disordered" evidence="2">
    <location>
        <begin position="1"/>
        <end position="37"/>
    </location>
</feature>
<evidence type="ECO:0000256" key="2">
    <source>
        <dbReference type="SAM" id="MobiDB-lite"/>
    </source>
</evidence>
<dbReference type="GO" id="GO:0006357">
    <property type="term" value="P:regulation of transcription by RNA polymerase II"/>
    <property type="evidence" value="ECO:0007669"/>
    <property type="project" value="InterPro"/>
</dbReference>
<dbReference type="Pfam" id="PF23317">
    <property type="entry name" value="YVC1_C"/>
    <property type="match status" value="1"/>
</dbReference>
<feature type="transmembrane region" description="Helical" evidence="3">
    <location>
        <begin position="335"/>
        <end position="353"/>
    </location>
</feature>
<dbReference type="GO" id="GO:0016592">
    <property type="term" value="C:mediator complex"/>
    <property type="evidence" value="ECO:0007669"/>
    <property type="project" value="InterPro"/>
</dbReference>
<dbReference type="InterPro" id="IPR052971">
    <property type="entry name" value="TRP_calcium_channel"/>
</dbReference>
<feature type="transmembrane region" description="Helical" evidence="3">
    <location>
        <begin position="277"/>
        <end position="296"/>
    </location>
</feature>
<dbReference type="Pfam" id="PF10156">
    <property type="entry name" value="Med17"/>
    <property type="match status" value="1"/>
</dbReference>
<proteinExistence type="inferred from homology"/>
<feature type="region of interest" description="Disordered" evidence="2">
    <location>
        <begin position="1315"/>
        <end position="1334"/>
    </location>
</feature>
<dbReference type="Proteomes" id="UP000050424">
    <property type="component" value="Unassembled WGS sequence"/>
</dbReference>
<evidence type="ECO:0000256" key="1">
    <source>
        <dbReference type="RuleBase" id="RU364140"/>
    </source>
</evidence>
<feature type="region of interest" description="Disordered" evidence="2">
    <location>
        <begin position="767"/>
        <end position="800"/>
    </location>
</feature>
<feature type="transmembrane region" description="Helical" evidence="3">
    <location>
        <begin position="466"/>
        <end position="491"/>
    </location>
</feature>
<feature type="transmembrane region" description="Helical" evidence="3">
    <location>
        <begin position="365"/>
        <end position="385"/>
    </location>
</feature>
<comment type="subcellular location">
    <subcellularLocation>
        <location evidence="1">Nucleus</location>
    </subcellularLocation>
</comment>
<dbReference type="STRING" id="78410.A0A0P7B816"/>
<feature type="compositionally biased region" description="Basic and acidic residues" evidence="2">
    <location>
        <begin position="678"/>
        <end position="690"/>
    </location>
</feature>
<feature type="compositionally biased region" description="Basic and acidic residues" evidence="2">
    <location>
        <begin position="767"/>
        <end position="776"/>
    </location>
</feature>
<evidence type="ECO:0000256" key="3">
    <source>
        <dbReference type="SAM" id="Phobius"/>
    </source>
</evidence>
<organism evidence="6 7">
    <name type="scientific">Neonectria ditissima</name>
    <dbReference type="NCBI Taxonomy" id="78410"/>
    <lineage>
        <taxon>Eukaryota</taxon>
        <taxon>Fungi</taxon>
        <taxon>Dikarya</taxon>
        <taxon>Ascomycota</taxon>
        <taxon>Pezizomycotina</taxon>
        <taxon>Sordariomycetes</taxon>
        <taxon>Hypocreomycetidae</taxon>
        <taxon>Hypocreales</taxon>
        <taxon>Nectriaceae</taxon>
        <taxon>Neonectria</taxon>
    </lineage>
</organism>
<comment type="similarity">
    <text evidence="1">Belongs to the Mediator complex subunit 17 family.</text>
</comment>
<evidence type="ECO:0000259" key="4">
    <source>
        <dbReference type="Pfam" id="PF23190"/>
    </source>
</evidence>
<name>A0A0P7B816_9HYPO</name>
<keyword evidence="1" id="KW-0539">Nucleus</keyword>
<protein>
    <recommendedName>
        <fullName evidence="1">Mediator of RNA polymerase II transcription subunit 17</fullName>
    </recommendedName>
    <alternativeName>
        <fullName evidence="1">Mediator complex subunit 17</fullName>
    </alternativeName>
</protein>
<feature type="transmembrane region" description="Helical" evidence="3">
    <location>
        <begin position="308"/>
        <end position="328"/>
    </location>
</feature>
<evidence type="ECO:0000313" key="7">
    <source>
        <dbReference type="Proteomes" id="UP000050424"/>
    </source>
</evidence>
<dbReference type="InterPro" id="IPR056336">
    <property type="entry name" value="YVC1_C"/>
</dbReference>
<feature type="compositionally biased region" description="Polar residues" evidence="2">
    <location>
        <begin position="1320"/>
        <end position="1334"/>
    </location>
</feature>
<dbReference type="PANTHER" id="PTHR35859:SF1">
    <property type="entry name" value="NONSELECTIVE CATION CHANNEL PROTEIN"/>
    <property type="match status" value="1"/>
</dbReference>
<dbReference type="EMBL" id="LKCW01000201">
    <property type="protein sequence ID" value="KPM36501.1"/>
    <property type="molecule type" value="Genomic_DNA"/>
</dbReference>
<sequence length="1348" mass="150434">MPRSSSERNGDWLRPVDDEEDDAFLSGPEDAEAKGCLEDGGRSTLNLTPEALPVYMTIHRVRRLVLASIDDPYTLEHFRDPKMNALVVRPLVDRLYNPDDISVVYCLLANRVSFLRDQSKTVHQSVNVARATLCELLASRVLRRFHEDNPGPQGLLLLAHILVEGFDPFQGAPDHVARRGRNRGGQSQWPGQEKNANEKKVTALELAILSESKTFISSSACQRAVDAVHDGEIVYTPQSLMDILPDHYKRRPISLYDPRKAPLLNHHRLIVPRTRNLVEMLQFIILLGLYVMTMVSRHSEFNPWEFAFIIYSAGWVLEKLAAIIEHGWGVHAQNLWAFLDITFTAIFGAYLLARLSDLLLDQLHSGWGLPILCIAAPIMLTRVAFNLLPNNIVFISLHAMMRDFTVLTFLATWCFTGFLLALQWLVAAGNDGREEFSWVVVGKWMLWIWFGLDGEGIEESVRFHTILGPALMISFAFLGNTLFLTILIAMLTNTFSKIIADETAEIMFRRAVLTFEGVKSDSIFAYPPPFNIVALIVLLPLKLVVSARVFHIINVALIRTLNFFTLLMISFFERRRFAAQTNPAKKHSKWQFMSFSPYGDVQAVFRAAPPPDIADIIDQLDPLSEVPILEDDLMPTMLGDNPRSKLRRWRLLRRETTGPDESAEEERPGHSRGASLDENLKNRHNHDPLHPPHSFTHHRYRHAPPLQLPARERTMASGDDGPPLSLRPHPVADRKPKNLAEFIGRVNAQPGGFRAVTEAKLREEIRLREESARDGDVADDDDVDMSEGGDDEDDEDKDPNEARIEVLRNIDVAGNTALLTLDFLSLLLSKQNPTQAGVTLSQGLREMVGIGTMGADKLDDSNVTPAKVKEQEEVAVGWTLMEINKTRDAADAASSFLQREIAAEGKYWEEIVAVQKSGWSISKVPQERHSLGVRFGFSEAAPEFRSNGLAPMRRGVDGAVQLDCGRLGGVSERLVVTYEKDGQVTGRSSLPAQTTDDAPLEARVLEARNTIFSQELWHELTREARTLAAYDVKPHGSSITCALDETTSIAVELVPLGSQPSEASLPDNEMAEAISLALHILLSYAHRHNELMRTRPMPPHIPRNRGQSTCALLRPIIARLMHMRNIRACTEHIGALVQSLQKAGMLARFTLRTSPSATADADIGSRGPNQPSASQTMIRNMLQPIDFLTDITLLPDMSLTVRGRTFLFPVTATYFHVLLPPGSPLASICPPYKDGYPDLKALADYLRTVTARALTEHFLPTLPPPPPGSEWIKSIRGTSIRDFEKEDFELRFDIVDVSAAPSLRVTRTSLVDGRPASRDWTWSSGPSTASETNSVQDTVAQVFNEVLS</sequence>
<feature type="region of interest" description="Disordered" evidence="2">
    <location>
        <begin position="173"/>
        <end position="196"/>
    </location>
</feature>
<keyword evidence="1" id="KW-0805">Transcription regulation</keyword>
<feature type="transmembrane region" description="Helical" evidence="3">
    <location>
        <begin position="436"/>
        <end position="454"/>
    </location>
</feature>
<feature type="transmembrane region" description="Helical" evidence="3">
    <location>
        <begin position="523"/>
        <end position="545"/>
    </location>
</feature>
<feature type="domain" description="YVC1 N-terminal linker helical" evidence="4">
    <location>
        <begin position="57"/>
        <end position="249"/>
    </location>
</feature>
<keyword evidence="1" id="KW-0804">Transcription</keyword>
<feature type="compositionally biased region" description="Basic and acidic residues" evidence="2">
    <location>
        <begin position="1"/>
        <end position="16"/>
    </location>
</feature>
<keyword evidence="1" id="KW-0010">Activator</keyword>
<keyword evidence="3" id="KW-0472">Membrane</keyword>
<dbReference type="GO" id="GO:0003712">
    <property type="term" value="F:transcription coregulator activity"/>
    <property type="evidence" value="ECO:0007669"/>
    <property type="project" value="InterPro"/>
</dbReference>
<dbReference type="Gene3D" id="6.10.250.2620">
    <property type="match status" value="1"/>
</dbReference>
<comment type="subunit">
    <text evidence="1">Component of the Mediator complex.</text>
</comment>
<evidence type="ECO:0000259" key="5">
    <source>
        <dbReference type="Pfam" id="PF23317"/>
    </source>
</evidence>
<feature type="transmembrane region" description="Helical" evidence="3">
    <location>
        <begin position="406"/>
        <end position="424"/>
    </location>
</feature>
<dbReference type="Pfam" id="PF23190">
    <property type="entry name" value="LHD_TRPY1"/>
    <property type="match status" value="1"/>
</dbReference>
<comment type="function">
    <text evidence="1">Component of the Mediator complex, a coactivator involved in the regulated transcription of nearly all RNA polymerase II-dependent genes. Mediator functions as a bridge to convey information from gene-specific regulatory proteins to the basal RNA polymerase II transcription machinery. Mediator is recruited to promoters by direct interactions with regulatory proteins and serves as a scaffold for the assembly of a functional preinitiation complex with RNA polymerase II and the general transcription factors.</text>
</comment>
<reference evidence="6 7" key="1">
    <citation type="submission" date="2015-09" db="EMBL/GenBank/DDBJ databases">
        <title>Draft genome of a European isolate of the apple canker pathogen Neonectria ditissima.</title>
        <authorList>
            <person name="Gomez-Cortecero A."/>
            <person name="Harrison R.J."/>
            <person name="Armitage A.D."/>
        </authorList>
    </citation>
    <scope>NUCLEOTIDE SEQUENCE [LARGE SCALE GENOMIC DNA]</scope>
    <source>
        <strain evidence="6 7">R09/05</strain>
    </source>
</reference>
<keyword evidence="3" id="KW-0812">Transmembrane</keyword>
<accession>A0A0P7B816</accession>
<comment type="caution">
    <text evidence="6">The sequence shown here is derived from an EMBL/GenBank/DDBJ whole genome shotgun (WGS) entry which is preliminary data.</text>
</comment>
<dbReference type="OrthoDB" id="2373987at2759"/>
<evidence type="ECO:0000313" key="6">
    <source>
        <dbReference type="EMBL" id="KPM36501.1"/>
    </source>
</evidence>
<dbReference type="InterPro" id="IPR056337">
    <property type="entry name" value="LHD_YVC1"/>
</dbReference>
<feature type="compositionally biased region" description="Acidic residues" evidence="2">
    <location>
        <begin position="777"/>
        <end position="798"/>
    </location>
</feature>
<dbReference type="PANTHER" id="PTHR35859">
    <property type="entry name" value="NONSELECTIVE CATION CHANNEL PROTEIN"/>
    <property type="match status" value="1"/>
</dbReference>